<accession>X0ZVC6</accession>
<dbReference type="AlphaFoldDB" id="X0ZVC6"/>
<name>X0ZVC6_9ZZZZ</name>
<comment type="caution">
    <text evidence="1">The sequence shown here is derived from an EMBL/GenBank/DDBJ whole genome shotgun (WGS) entry which is preliminary data.</text>
</comment>
<reference evidence="1" key="1">
    <citation type="journal article" date="2014" name="Front. Microbiol.">
        <title>High frequency of phylogenetically diverse reductive dehalogenase-homologous genes in deep subseafloor sedimentary metagenomes.</title>
        <authorList>
            <person name="Kawai M."/>
            <person name="Futagami T."/>
            <person name="Toyoda A."/>
            <person name="Takaki Y."/>
            <person name="Nishi S."/>
            <person name="Hori S."/>
            <person name="Arai W."/>
            <person name="Tsubouchi T."/>
            <person name="Morono Y."/>
            <person name="Uchiyama I."/>
            <person name="Ito T."/>
            <person name="Fujiyama A."/>
            <person name="Inagaki F."/>
            <person name="Takami H."/>
        </authorList>
    </citation>
    <scope>NUCLEOTIDE SEQUENCE</scope>
    <source>
        <strain evidence="1">Expedition CK06-06</strain>
    </source>
</reference>
<evidence type="ECO:0000313" key="1">
    <source>
        <dbReference type="EMBL" id="GAG73775.1"/>
    </source>
</evidence>
<dbReference type="EMBL" id="BART01000604">
    <property type="protein sequence ID" value="GAG73775.1"/>
    <property type="molecule type" value="Genomic_DNA"/>
</dbReference>
<gene>
    <name evidence="1" type="ORF">S01H4_02678</name>
</gene>
<sequence>MPENDEYQLTLVQRVHETRVTNVFNYMQTSGDGIGDAKNALADGFRALAVMTTLQIQMGTAWSALCAEVRQLNNQGQDFFRVLYPGVIGGGGPTLNPATALQCVHYPSNSGPGQQGSVYLSGAPVAAESRNNLTNAAYDSFLALSAEFLETVDNQNFTFVMGLPSRPFIAADPGADPPIKGQTALPFRHFVLADVRVPLTKIRSRRLNTRC</sequence>
<protein>
    <submittedName>
        <fullName evidence="1">Uncharacterized protein</fullName>
    </submittedName>
</protein>
<organism evidence="1">
    <name type="scientific">marine sediment metagenome</name>
    <dbReference type="NCBI Taxonomy" id="412755"/>
    <lineage>
        <taxon>unclassified sequences</taxon>
        <taxon>metagenomes</taxon>
        <taxon>ecological metagenomes</taxon>
    </lineage>
</organism>
<proteinExistence type="predicted"/>